<keyword evidence="3" id="KW-1185">Reference proteome</keyword>
<dbReference type="OrthoDB" id="253515at2"/>
<reference evidence="2 3" key="1">
    <citation type="submission" date="2019-02" db="EMBL/GenBank/DDBJ databases">
        <title>Deep-cultivation of Planctomycetes and their phenomic and genomic characterization uncovers novel biology.</title>
        <authorList>
            <person name="Wiegand S."/>
            <person name="Jogler M."/>
            <person name="Boedeker C."/>
            <person name="Pinto D."/>
            <person name="Vollmers J."/>
            <person name="Rivas-Marin E."/>
            <person name="Kohn T."/>
            <person name="Peeters S.H."/>
            <person name="Heuer A."/>
            <person name="Rast P."/>
            <person name="Oberbeckmann S."/>
            <person name="Bunk B."/>
            <person name="Jeske O."/>
            <person name="Meyerdierks A."/>
            <person name="Storesund J.E."/>
            <person name="Kallscheuer N."/>
            <person name="Luecker S."/>
            <person name="Lage O.M."/>
            <person name="Pohl T."/>
            <person name="Merkel B.J."/>
            <person name="Hornburger P."/>
            <person name="Mueller R.-W."/>
            <person name="Bruemmer F."/>
            <person name="Labrenz M."/>
            <person name="Spormann A.M."/>
            <person name="Op den Camp H."/>
            <person name="Overmann J."/>
            <person name="Amann R."/>
            <person name="Jetten M.S.M."/>
            <person name="Mascher T."/>
            <person name="Medema M.H."/>
            <person name="Devos D.P."/>
            <person name="Kaster A.-K."/>
            <person name="Ovreas L."/>
            <person name="Rohde M."/>
            <person name="Galperin M.Y."/>
            <person name="Jogler C."/>
        </authorList>
    </citation>
    <scope>NUCLEOTIDE SEQUENCE [LARGE SCALE GENOMIC DNA]</scope>
    <source>
        <strain evidence="2 3">Pla110</strain>
    </source>
</reference>
<dbReference type="KEGG" id="plon:Pla110_12440"/>
<feature type="domain" description="Gfo/Idh/MocA-like oxidoreductase N-terminal" evidence="1">
    <location>
        <begin position="46"/>
        <end position="172"/>
    </location>
</feature>
<evidence type="ECO:0000259" key="1">
    <source>
        <dbReference type="Pfam" id="PF01408"/>
    </source>
</evidence>
<dbReference type="Pfam" id="PF01408">
    <property type="entry name" value="GFO_IDH_MocA"/>
    <property type="match status" value="1"/>
</dbReference>
<dbReference type="InterPro" id="IPR006311">
    <property type="entry name" value="TAT_signal"/>
</dbReference>
<dbReference type="PROSITE" id="PS51318">
    <property type="entry name" value="TAT"/>
    <property type="match status" value="1"/>
</dbReference>
<dbReference type="EMBL" id="CP036281">
    <property type="protein sequence ID" value="QDU79533.1"/>
    <property type="molecule type" value="Genomic_DNA"/>
</dbReference>
<dbReference type="PANTHER" id="PTHR43818">
    <property type="entry name" value="BCDNA.GH03377"/>
    <property type="match status" value="1"/>
</dbReference>
<dbReference type="InterPro" id="IPR019546">
    <property type="entry name" value="TAT_signal_bac_arc"/>
</dbReference>
<sequence length="460" mass="51057">MTEHSNVSTSRRDFLKNSGKIAGATAMVGTTLSQSGLFAGEDNTIQLALVGCGGRGSGAAANALATTSGPIKLVAMADVFEDRLSNSFNQLQQAHEKQMDIPEDRKFIGFDAYKQAMDSLRPGDVVILTTPPAFRWVHFSYAIEKGLNVFMEKPVTVDGPTTRKMFDLADKSIEKNLKVGVGLMCRHCDARRELYDRIKEGQIGDILELRAYRMAGLTGTAFTERKPEGESELMYQIRNFHGFLWLSGGAYSDFLIHNIDESCWMKDAWPVSAEGAGGRHYKGDYVDQNFDNYNVEYTFADGTKLFLRGRTMPGCVPKFASYAHGTKGSAVISTAGHIPAKCRIYSGYNETNDDLVWAYPQPERNPYQLEWDHLIEAIRNDTPYNEVHRGAEASLITSMGRMASHTGRLITRDDILNSEHEFAPNVDQLTLDSPAPLTAFEDGTYPVPLPGLFKETEYPV</sequence>
<dbReference type="PANTHER" id="PTHR43818:SF5">
    <property type="entry name" value="OXIDOREDUCTASE FAMILY PROTEIN"/>
    <property type="match status" value="1"/>
</dbReference>
<dbReference type="GO" id="GO:0050112">
    <property type="term" value="F:inositol 2-dehydrogenase (NAD+) activity"/>
    <property type="evidence" value="ECO:0007669"/>
    <property type="project" value="UniProtKB-EC"/>
</dbReference>
<dbReference type="Gene3D" id="3.40.50.720">
    <property type="entry name" value="NAD(P)-binding Rossmann-like Domain"/>
    <property type="match status" value="1"/>
</dbReference>
<dbReference type="Gene3D" id="3.30.360.10">
    <property type="entry name" value="Dihydrodipicolinate Reductase, domain 2"/>
    <property type="match status" value="1"/>
</dbReference>
<dbReference type="GO" id="GO:0000166">
    <property type="term" value="F:nucleotide binding"/>
    <property type="evidence" value="ECO:0007669"/>
    <property type="project" value="InterPro"/>
</dbReference>
<dbReference type="SUPFAM" id="SSF55347">
    <property type="entry name" value="Glyceraldehyde-3-phosphate dehydrogenase-like, C-terminal domain"/>
    <property type="match status" value="1"/>
</dbReference>
<dbReference type="Proteomes" id="UP000317178">
    <property type="component" value="Chromosome"/>
</dbReference>
<gene>
    <name evidence="2" type="primary">iolG_3</name>
    <name evidence="2" type="ORF">Pla110_12440</name>
</gene>
<accession>A0A518CJX5</accession>
<dbReference type="RefSeq" id="WP_144994209.1">
    <property type="nucleotide sequence ID" value="NZ_CP036281.1"/>
</dbReference>
<dbReference type="SUPFAM" id="SSF51735">
    <property type="entry name" value="NAD(P)-binding Rossmann-fold domains"/>
    <property type="match status" value="1"/>
</dbReference>
<keyword evidence="2" id="KW-0560">Oxidoreductase</keyword>
<name>A0A518CJX5_9PLAN</name>
<proteinExistence type="predicted"/>
<dbReference type="EC" id="1.1.1.18" evidence="2"/>
<dbReference type="InterPro" id="IPR036291">
    <property type="entry name" value="NAD(P)-bd_dom_sf"/>
</dbReference>
<protein>
    <submittedName>
        <fullName evidence="2">Inositol 2-dehydrogenase/D-chiro-inositol 3-dehydrogenase</fullName>
        <ecNumber evidence="2">1.1.1.18</ecNumber>
    </submittedName>
</protein>
<dbReference type="InterPro" id="IPR050463">
    <property type="entry name" value="Gfo/Idh/MocA_oxidrdct_glycsds"/>
</dbReference>
<dbReference type="InterPro" id="IPR000683">
    <property type="entry name" value="Gfo/Idh/MocA-like_OxRdtase_N"/>
</dbReference>
<evidence type="ECO:0000313" key="2">
    <source>
        <dbReference type="EMBL" id="QDU79533.1"/>
    </source>
</evidence>
<dbReference type="AlphaFoldDB" id="A0A518CJX5"/>
<dbReference type="NCBIfam" id="TIGR01409">
    <property type="entry name" value="TAT_signal_seq"/>
    <property type="match status" value="1"/>
</dbReference>
<organism evidence="2 3">
    <name type="scientific">Polystyrenella longa</name>
    <dbReference type="NCBI Taxonomy" id="2528007"/>
    <lineage>
        <taxon>Bacteria</taxon>
        <taxon>Pseudomonadati</taxon>
        <taxon>Planctomycetota</taxon>
        <taxon>Planctomycetia</taxon>
        <taxon>Planctomycetales</taxon>
        <taxon>Planctomycetaceae</taxon>
        <taxon>Polystyrenella</taxon>
    </lineage>
</organism>
<evidence type="ECO:0000313" key="3">
    <source>
        <dbReference type="Proteomes" id="UP000317178"/>
    </source>
</evidence>